<evidence type="ECO:0000256" key="5">
    <source>
        <dbReference type="SAM" id="Phobius"/>
    </source>
</evidence>
<evidence type="ECO:0000313" key="7">
    <source>
        <dbReference type="Proteomes" id="UP000242645"/>
    </source>
</evidence>
<dbReference type="PANTHER" id="PTHR23531">
    <property type="entry name" value="QUINOLENE RESISTANCE PROTEIN NORA"/>
    <property type="match status" value="1"/>
</dbReference>
<dbReference type="EMBL" id="AP017368">
    <property type="protein sequence ID" value="BAV92472.1"/>
    <property type="molecule type" value="Genomic_DNA"/>
</dbReference>
<feature type="transmembrane region" description="Helical" evidence="5">
    <location>
        <begin position="387"/>
        <end position="407"/>
    </location>
</feature>
<keyword evidence="3 5" id="KW-0472">Membrane</keyword>
<keyword evidence="2 5" id="KW-1133">Transmembrane helix</keyword>
<dbReference type="OrthoDB" id="5421104at2"/>
<evidence type="ECO:0000256" key="4">
    <source>
        <dbReference type="SAM" id="MobiDB-lite"/>
    </source>
</evidence>
<feature type="transmembrane region" description="Helical" evidence="5">
    <location>
        <begin position="65"/>
        <end position="86"/>
    </location>
</feature>
<dbReference type="KEGG" id="dtr:RSDT_0960"/>
<dbReference type="Proteomes" id="UP000242645">
    <property type="component" value="Chromosome"/>
</dbReference>
<feature type="transmembrane region" description="Helical" evidence="5">
    <location>
        <begin position="301"/>
        <end position="318"/>
    </location>
</feature>
<protein>
    <submittedName>
        <fullName evidence="6">Major facilitator superfamily protein</fullName>
    </submittedName>
</protein>
<feature type="transmembrane region" description="Helical" evidence="5">
    <location>
        <begin position="93"/>
        <end position="111"/>
    </location>
</feature>
<feature type="transmembrane region" description="Helical" evidence="5">
    <location>
        <begin position="324"/>
        <end position="347"/>
    </location>
</feature>
<name>A0A1J1E4U0_9BACT</name>
<evidence type="ECO:0000256" key="2">
    <source>
        <dbReference type="ARBA" id="ARBA00022989"/>
    </source>
</evidence>
<sequence length="421" mass="45370">MFFPSAPHVGASRAGTPSEPPKALLSRDFILLFCLAMCSNSHIAVFYCFEQWLEGIAVSPNYRGALISSMFAMVLLCRPPASFLLLRGGRLPALALSTAVLICVMLCYPWIAGKHIIGEVLLLRIIQGIALAVQSSCVVSVLVSCIPSGQSARGFALFSLTMLLPYSIIPAMSEHVLLPLLGDGGAEPRLFAMTAVLGLLSLVMVMPLSSRLKTPEMPSGSLNSVPGRDIWHAVRHSGLMFVYLGCLSFSIMTILAIFFIKGLCSVTGAHPAWFFSIYTVTIILVRLIGSRRLDTLPRYSVISLCAADLAFSMLGLAWGPLWSFVPLTCMYGFGLGLLYPLMAAVVYDRSTPETRSINSNAMMTAFDASGMLAPLIGGLVVHAGFGYRGVFVVTAVAAALCGMCMLADKLRLHLQERRDCI</sequence>
<feature type="transmembrane region" description="Helical" evidence="5">
    <location>
        <begin position="155"/>
        <end position="178"/>
    </location>
</feature>
<dbReference type="Pfam" id="PF07690">
    <property type="entry name" value="MFS_1"/>
    <property type="match status" value="1"/>
</dbReference>
<feature type="transmembrane region" description="Helical" evidence="5">
    <location>
        <begin position="190"/>
        <end position="208"/>
    </location>
</feature>
<organism evidence="6 7">
    <name type="scientific">Candidatus Desulfovibrio trichonymphae</name>
    <dbReference type="NCBI Taxonomy" id="1725232"/>
    <lineage>
        <taxon>Bacteria</taxon>
        <taxon>Pseudomonadati</taxon>
        <taxon>Thermodesulfobacteriota</taxon>
        <taxon>Desulfovibrionia</taxon>
        <taxon>Desulfovibrionales</taxon>
        <taxon>Desulfovibrionaceae</taxon>
        <taxon>Desulfovibrio</taxon>
    </lineage>
</organism>
<feature type="transmembrane region" description="Helical" evidence="5">
    <location>
        <begin position="272"/>
        <end position="289"/>
    </location>
</feature>
<proteinExistence type="predicted"/>
<keyword evidence="7" id="KW-1185">Reference proteome</keyword>
<dbReference type="InterPro" id="IPR052714">
    <property type="entry name" value="MFS_Exporter"/>
</dbReference>
<dbReference type="RefSeq" id="WP_096400041.1">
    <property type="nucleotide sequence ID" value="NZ_AP017368.1"/>
</dbReference>
<reference evidence="6 7" key="1">
    <citation type="journal article" date="2017" name="ISME J.">
        <title>Genome of 'Ca. Desulfovibrio trichonymphae', an H2-oxidizing bacterium in a tripartite symbiotic system within a protist cell in the termite gut.</title>
        <authorList>
            <person name="Kuwahara H."/>
            <person name="Yuki M."/>
            <person name="Izawa K."/>
            <person name="Ohkuma M."/>
            <person name="Hongoh Y."/>
        </authorList>
    </citation>
    <scope>NUCLEOTIDE SEQUENCE [LARGE SCALE GENOMIC DNA]</scope>
    <source>
        <strain evidence="6 7">Rs-N31</strain>
    </source>
</reference>
<evidence type="ECO:0000256" key="3">
    <source>
        <dbReference type="ARBA" id="ARBA00023136"/>
    </source>
</evidence>
<keyword evidence="1 5" id="KW-0812">Transmembrane</keyword>
<dbReference type="Gene3D" id="1.20.1250.20">
    <property type="entry name" value="MFS general substrate transporter like domains"/>
    <property type="match status" value="2"/>
</dbReference>
<dbReference type="GO" id="GO:0022857">
    <property type="term" value="F:transmembrane transporter activity"/>
    <property type="evidence" value="ECO:0007669"/>
    <property type="project" value="InterPro"/>
</dbReference>
<gene>
    <name evidence="6" type="ORF">RSDT_0960</name>
</gene>
<feature type="transmembrane region" description="Helical" evidence="5">
    <location>
        <begin position="238"/>
        <end position="260"/>
    </location>
</feature>
<dbReference type="InterPro" id="IPR036259">
    <property type="entry name" value="MFS_trans_sf"/>
</dbReference>
<dbReference type="AlphaFoldDB" id="A0A1J1E4U0"/>
<evidence type="ECO:0000256" key="1">
    <source>
        <dbReference type="ARBA" id="ARBA00022692"/>
    </source>
</evidence>
<accession>A0A1J1E4U0</accession>
<dbReference type="InterPro" id="IPR011701">
    <property type="entry name" value="MFS"/>
</dbReference>
<evidence type="ECO:0000313" key="6">
    <source>
        <dbReference type="EMBL" id="BAV92472.1"/>
    </source>
</evidence>
<feature type="transmembrane region" description="Helical" evidence="5">
    <location>
        <begin position="123"/>
        <end position="143"/>
    </location>
</feature>
<dbReference type="SUPFAM" id="SSF103473">
    <property type="entry name" value="MFS general substrate transporter"/>
    <property type="match status" value="1"/>
</dbReference>
<dbReference type="PANTHER" id="PTHR23531:SF1">
    <property type="entry name" value="QUINOLENE RESISTANCE PROTEIN NORA"/>
    <property type="match status" value="1"/>
</dbReference>
<feature type="region of interest" description="Disordered" evidence="4">
    <location>
        <begin position="1"/>
        <end position="20"/>
    </location>
</feature>
<feature type="transmembrane region" description="Helical" evidence="5">
    <location>
        <begin position="359"/>
        <end position="381"/>
    </location>
</feature>